<gene>
    <name evidence="1" type="ORF">glysoja_024023</name>
</gene>
<protein>
    <submittedName>
        <fullName evidence="1">Uncharacterized protein</fullName>
    </submittedName>
</protein>
<accession>A0A0B2Q4G8</accession>
<dbReference type="AlphaFoldDB" id="A0A0B2Q4G8"/>
<dbReference type="Proteomes" id="UP000053555">
    <property type="component" value="Unassembled WGS sequence"/>
</dbReference>
<reference evidence="1" key="1">
    <citation type="submission" date="2014-07" db="EMBL/GenBank/DDBJ databases">
        <title>Identification of a novel salt tolerance gene in wild soybean by whole-genome sequencing.</title>
        <authorList>
            <person name="Lam H.-M."/>
            <person name="Qi X."/>
            <person name="Li M.-W."/>
            <person name="Liu X."/>
            <person name="Xie M."/>
            <person name="Ni M."/>
            <person name="Xu X."/>
        </authorList>
    </citation>
    <scope>NUCLEOTIDE SEQUENCE [LARGE SCALE GENOMIC DNA]</scope>
    <source>
        <tissue evidence="1">Root</tissue>
    </source>
</reference>
<sequence length="115" mass="12515">MMLMVPPDAAKGSIGSAPMLQRKGKIHDPRPHPFKNQIHVEKMILGSMLPPIDVFFIATPTPCGLIGIFVRKRTIPAIDVVVGEQSSFYLLDLDARLDEGDGHRGCDALVLAKAL</sequence>
<organism evidence="1">
    <name type="scientific">Glycine soja</name>
    <name type="common">Wild soybean</name>
    <dbReference type="NCBI Taxonomy" id="3848"/>
    <lineage>
        <taxon>Eukaryota</taxon>
        <taxon>Viridiplantae</taxon>
        <taxon>Streptophyta</taxon>
        <taxon>Embryophyta</taxon>
        <taxon>Tracheophyta</taxon>
        <taxon>Spermatophyta</taxon>
        <taxon>Magnoliopsida</taxon>
        <taxon>eudicotyledons</taxon>
        <taxon>Gunneridae</taxon>
        <taxon>Pentapetalae</taxon>
        <taxon>rosids</taxon>
        <taxon>fabids</taxon>
        <taxon>Fabales</taxon>
        <taxon>Fabaceae</taxon>
        <taxon>Papilionoideae</taxon>
        <taxon>50 kb inversion clade</taxon>
        <taxon>NPAAA clade</taxon>
        <taxon>indigoferoid/millettioid clade</taxon>
        <taxon>Phaseoleae</taxon>
        <taxon>Glycine</taxon>
        <taxon>Glycine subgen. Soja</taxon>
    </lineage>
</organism>
<proteinExistence type="predicted"/>
<name>A0A0B2Q4G8_GLYSO</name>
<dbReference type="EMBL" id="KN661445">
    <property type="protein sequence ID" value="KHN14903.1"/>
    <property type="molecule type" value="Genomic_DNA"/>
</dbReference>
<evidence type="ECO:0000313" key="1">
    <source>
        <dbReference type="EMBL" id="KHN14903.1"/>
    </source>
</evidence>